<dbReference type="eggNOG" id="COG1322">
    <property type="taxonomic scope" value="Bacteria"/>
</dbReference>
<dbReference type="STRING" id="644284.Arch_1495"/>
<feature type="compositionally biased region" description="Polar residues" evidence="5">
    <location>
        <begin position="383"/>
        <end position="392"/>
    </location>
</feature>
<evidence type="ECO:0008006" key="9">
    <source>
        <dbReference type="Google" id="ProtNLM"/>
    </source>
</evidence>
<organism evidence="7 8">
    <name type="scientific">Arcanobacterium haemolyticum (strain ATCC 9345 / DSM 20595 / CCM 5947 / CCUG 17215 / LMG 16163 / NBRC 15585 / NCTC 8452 / 11018)</name>
    <dbReference type="NCBI Taxonomy" id="644284"/>
    <lineage>
        <taxon>Bacteria</taxon>
        <taxon>Bacillati</taxon>
        <taxon>Actinomycetota</taxon>
        <taxon>Actinomycetes</taxon>
        <taxon>Actinomycetales</taxon>
        <taxon>Actinomycetaceae</taxon>
        <taxon>Arcanobacterium</taxon>
    </lineage>
</organism>
<gene>
    <name evidence="7" type="ordered locus">Arch_1495</name>
</gene>
<keyword evidence="6" id="KW-0812">Transmembrane</keyword>
<dbReference type="RefSeq" id="WP_013170686.1">
    <property type="nucleotide sequence ID" value="NC_014218.1"/>
</dbReference>
<dbReference type="InterPro" id="IPR003798">
    <property type="entry name" value="DNA_recombination_RmuC"/>
</dbReference>
<keyword evidence="8" id="KW-1185">Reference proteome</keyword>
<reference evidence="7 8" key="1">
    <citation type="journal article" date="2010" name="Stand. Genomic Sci.">
        <title>Complete genome sequence of Arcanobacterium haemolyticum type strain (11018).</title>
        <authorList>
            <person name="Yasawong M."/>
            <person name="Teshima H."/>
            <person name="Lapidus A."/>
            <person name="Nolan M."/>
            <person name="Lucas S."/>
            <person name="Glavina Del Rio T."/>
            <person name="Tice H."/>
            <person name="Cheng J."/>
            <person name="Bruce D."/>
            <person name="Detter C."/>
            <person name="Tapia R."/>
            <person name="Han C."/>
            <person name="Goodwin L."/>
            <person name="Pitluck S."/>
            <person name="Liolios K."/>
            <person name="Ivanova N."/>
            <person name="Mavromatis K."/>
            <person name="Mikhailova N."/>
            <person name="Pati A."/>
            <person name="Chen A."/>
            <person name="Palaniappan K."/>
            <person name="Land M."/>
            <person name="Hauser L."/>
            <person name="Chang Y."/>
            <person name="Jeffries C."/>
            <person name="Rohde M."/>
            <person name="Sikorski J."/>
            <person name="Pukall R."/>
            <person name="Goker M."/>
            <person name="Woyke T."/>
            <person name="Bristow J."/>
            <person name="Eisen J."/>
            <person name="Markowitz V."/>
            <person name="Hugenholtz P."/>
            <person name="Kyrpides N."/>
            <person name="Klenk H."/>
        </authorList>
    </citation>
    <scope>NUCLEOTIDE SEQUENCE [LARGE SCALE GENOMIC DNA]</scope>
    <source>
        <strain evidence="8">ATCC 9345 / DSM 20595 / CCUG 17215 / LMG 16163 / NBRC 15585 / NCTC 8452 / 11018</strain>
    </source>
</reference>
<proteinExistence type="inferred from homology"/>
<dbReference type="Pfam" id="PF02646">
    <property type="entry name" value="RmuC"/>
    <property type="match status" value="1"/>
</dbReference>
<comment type="similarity">
    <text evidence="2">Belongs to the RmuC family.</text>
</comment>
<feature type="transmembrane region" description="Helical" evidence="6">
    <location>
        <begin position="7"/>
        <end position="27"/>
    </location>
</feature>
<evidence type="ECO:0000313" key="7">
    <source>
        <dbReference type="EMBL" id="ADH93196.1"/>
    </source>
</evidence>
<keyword evidence="6" id="KW-0472">Membrane</keyword>
<dbReference type="PANTHER" id="PTHR30563:SF0">
    <property type="entry name" value="DNA RECOMBINATION PROTEIN RMUC"/>
    <property type="match status" value="1"/>
</dbReference>
<feature type="region of interest" description="Disordered" evidence="5">
    <location>
        <begin position="383"/>
        <end position="407"/>
    </location>
</feature>
<dbReference type="OrthoDB" id="370725at2"/>
<dbReference type="Proteomes" id="UP000000376">
    <property type="component" value="Chromosome"/>
</dbReference>
<keyword evidence="6" id="KW-1133">Transmembrane helix</keyword>
<evidence type="ECO:0000313" key="8">
    <source>
        <dbReference type="Proteomes" id="UP000000376"/>
    </source>
</evidence>
<evidence type="ECO:0000256" key="2">
    <source>
        <dbReference type="ARBA" id="ARBA00009840"/>
    </source>
</evidence>
<dbReference type="GO" id="GO:0006310">
    <property type="term" value="P:DNA recombination"/>
    <property type="evidence" value="ECO:0007669"/>
    <property type="project" value="UniProtKB-KW"/>
</dbReference>
<dbReference type="KEGG" id="ahe:Arch_1495"/>
<dbReference type="EMBL" id="CP002045">
    <property type="protein sequence ID" value="ADH93196.1"/>
    <property type="molecule type" value="Genomic_DNA"/>
</dbReference>
<evidence type="ECO:0000256" key="5">
    <source>
        <dbReference type="SAM" id="MobiDB-lite"/>
    </source>
</evidence>
<comment type="function">
    <text evidence="1">Involved in DNA recombination.</text>
</comment>
<evidence type="ECO:0000256" key="3">
    <source>
        <dbReference type="ARBA" id="ARBA00023054"/>
    </source>
</evidence>
<dbReference type="PANTHER" id="PTHR30563">
    <property type="entry name" value="DNA RECOMBINATION PROTEIN RMUC"/>
    <property type="match status" value="1"/>
</dbReference>
<protein>
    <recommendedName>
        <fullName evidence="9">DNA recombination protein RmuC</fullName>
    </recommendedName>
</protein>
<name>D7BKL6_ARCHD</name>
<dbReference type="AlphaFoldDB" id="D7BKL6"/>
<keyword evidence="3" id="KW-0175">Coiled coil</keyword>
<accession>D7BKL6</accession>
<keyword evidence="4" id="KW-0233">DNA recombination</keyword>
<evidence type="ECO:0000256" key="1">
    <source>
        <dbReference type="ARBA" id="ARBA00003416"/>
    </source>
</evidence>
<evidence type="ECO:0000256" key="6">
    <source>
        <dbReference type="SAM" id="Phobius"/>
    </source>
</evidence>
<evidence type="ECO:0000256" key="4">
    <source>
        <dbReference type="ARBA" id="ARBA00023172"/>
    </source>
</evidence>
<sequence>MTISLGVFFIFLVFAMAGGIAIGWLAAVNRHNSDHGSLQTALTQARERALLLQGRCDQLELENAHLHDRVDDQGSTAQVLAPISQQLGQVDAYVRALESKTAQRFSAISTQLQADAQVSMQLTRTTESLNAALRNSSVRGSWGEVQLRRIIESSGMLERVDFDEQLSNSQVSADAQSGGRPDVTVHLPNGAHVAIDSKVPMASYIAAHDIPATDLERAGERAELMRSHAKAVRQHVMALKKRNYPGDFPQSPQLTIMFLPSEALLAEALDSDSSLLESALQDGIILASPATLLALLRSIAAIWRSAQASEEARDIVLAGQELVDRLSVFVKHLHKLGSSLTTSVKSYNSAMSSLESRVLVTYRKFESLGEKAHILDTQKMTISTEDGTTRQSKAPEFNISMEDDHAS</sequence>
<dbReference type="HOGENOM" id="CLU_024057_1_1_11"/>